<dbReference type="CDD" id="cd00096">
    <property type="entry name" value="Ig"/>
    <property type="match status" value="1"/>
</dbReference>
<dbReference type="GO" id="GO:0098609">
    <property type="term" value="P:cell-cell adhesion"/>
    <property type="evidence" value="ECO:0007669"/>
    <property type="project" value="TreeGrafter"/>
</dbReference>
<feature type="domain" description="Ig-like" evidence="6">
    <location>
        <begin position="691"/>
        <end position="772"/>
    </location>
</feature>
<evidence type="ECO:0000256" key="5">
    <source>
        <dbReference type="ARBA" id="ARBA00023319"/>
    </source>
</evidence>
<evidence type="ECO:0000259" key="6">
    <source>
        <dbReference type="PROSITE" id="PS50835"/>
    </source>
</evidence>
<reference evidence="7" key="1">
    <citation type="submission" date="2022-01" db="EMBL/GenBank/DDBJ databases">
        <authorList>
            <person name="Braso-Vives M."/>
        </authorList>
    </citation>
    <scope>NUCLEOTIDE SEQUENCE</scope>
</reference>
<dbReference type="GO" id="GO:0005886">
    <property type="term" value="C:plasma membrane"/>
    <property type="evidence" value="ECO:0007669"/>
    <property type="project" value="TreeGrafter"/>
</dbReference>
<feature type="domain" description="Ig-like" evidence="6">
    <location>
        <begin position="148"/>
        <end position="218"/>
    </location>
</feature>
<dbReference type="PROSITE" id="PS50835">
    <property type="entry name" value="IG_LIKE"/>
    <property type="match status" value="7"/>
</dbReference>
<evidence type="ECO:0000256" key="4">
    <source>
        <dbReference type="ARBA" id="ARBA00023180"/>
    </source>
</evidence>
<dbReference type="Pfam" id="PF07679">
    <property type="entry name" value="I-set"/>
    <property type="match status" value="1"/>
</dbReference>
<dbReference type="OrthoDB" id="10012075at2759"/>
<evidence type="ECO:0000256" key="2">
    <source>
        <dbReference type="ARBA" id="ARBA00023136"/>
    </source>
</evidence>
<dbReference type="InterPro" id="IPR013106">
    <property type="entry name" value="Ig_V-set"/>
</dbReference>
<evidence type="ECO:0000313" key="7">
    <source>
        <dbReference type="EMBL" id="CAH1228206.1"/>
    </source>
</evidence>
<feature type="domain" description="Ig-like" evidence="6">
    <location>
        <begin position="777"/>
        <end position="879"/>
    </location>
</feature>
<dbReference type="SMART" id="SM00406">
    <property type="entry name" value="IGv"/>
    <property type="match status" value="3"/>
</dbReference>
<dbReference type="EMBL" id="OV696686">
    <property type="protein sequence ID" value="CAH1228206.1"/>
    <property type="molecule type" value="Genomic_DNA"/>
</dbReference>
<evidence type="ECO:0000256" key="3">
    <source>
        <dbReference type="ARBA" id="ARBA00023157"/>
    </source>
</evidence>
<dbReference type="PANTHER" id="PTHR11640:SF164">
    <property type="entry name" value="MAM DOMAIN-CONTAINING GLYCOSYLPHOSPHATIDYLINOSITOL ANCHOR PROTEIN 1"/>
    <property type="match status" value="1"/>
</dbReference>
<dbReference type="InterPro" id="IPR003599">
    <property type="entry name" value="Ig_sub"/>
</dbReference>
<comment type="subcellular location">
    <subcellularLocation>
        <location evidence="1">Membrane</location>
        <topology evidence="1">Single-pass type I membrane protein</topology>
    </subcellularLocation>
</comment>
<feature type="domain" description="Ig-like" evidence="6">
    <location>
        <begin position="47"/>
        <end position="140"/>
    </location>
</feature>
<dbReference type="InterPro" id="IPR051275">
    <property type="entry name" value="Cell_adhesion_signaling"/>
</dbReference>
<feature type="domain" description="Ig-like" evidence="6">
    <location>
        <begin position="236"/>
        <end position="316"/>
    </location>
</feature>
<dbReference type="PANTHER" id="PTHR11640">
    <property type="entry name" value="NEPHRIN"/>
    <property type="match status" value="1"/>
</dbReference>
<proteinExistence type="predicted"/>
<keyword evidence="8" id="KW-1185">Reference proteome</keyword>
<keyword evidence="3" id="KW-1015">Disulfide bond</keyword>
<dbReference type="InterPro" id="IPR013783">
    <property type="entry name" value="Ig-like_fold"/>
</dbReference>
<dbReference type="Proteomes" id="UP000838412">
    <property type="component" value="Chromosome 1"/>
</dbReference>
<dbReference type="SMART" id="SM00409">
    <property type="entry name" value="IG"/>
    <property type="match status" value="8"/>
</dbReference>
<dbReference type="Gene3D" id="2.60.40.10">
    <property type="entry name" value="Immunoglobulins"/>
    <property type="match status" value="8"/>
</dbReference>
<evidence type="ECO:0000256" key="1">
    <source>
        <dbReference type="ARBA" id="ARBA00004479"/>
    </source>
</evidence>
<sequence>MLVGDTQTGDYHLQIREVKMEDEGMYRCDNLDLTPKEAKLTAIVPVPRPPLLKGSENPSKVGQELVLRCLSSGGHPLPELTWFNGTRAFTGQQVIRQGGEGQVEVELVIPQLTKWDNGMNLTCRASQPFPEIAPVQESWSILRVHYAPVVSVPITRVSVVEGETAILTCLVDSSPTASISWIKFGHTMPLVQDIRKQTLRIINATRYDPGMYQCSAENEILPIGVGTVTLEVFYPPFINPSMEKKVTVQQGNDGFSLECLVDGNPEPQVRWRRKDTNLYWENPLRFHRVSFGVEGTYQCVATSDGFPLESKDTFIDVVGKPLMRRTIGSSSISAVAGEAVRISCTVAADPLPSKIDWIWRNDDGVETKLSASVSRNIVITEDGQGITSTLTIPDVTVKDSGNYICTASNVFGSARRNIRLDISESVPRMAIITSVTAGAILLVTTAAVMLIFAKKRGWICKSHIDEPFRVPVCRPMPPVPKYVYKTGTIDSGVEDLQELQEMYGTLKPRPPPRMDTGWTSSGLPNAGLVHSTSLPPYSTDEWARRYGAANWNVSPLTLQLVGDTKQGEYHLQIRDVRMEDEGRYRCAILDLTPEEAKLTVVDAPVVSALITTVSVVEGKPAILTCLVDSSPTASIGWRKLGHQMPLMPDIRKQTLRMANITRHDAGIYQCSAENGISPIGVGTVTLEVLYPPLIDPSMEKSVTVQQGNGGFSLECLVDGSPEPRVRWRRKNTNLYWENPLRFHRVSYDVEGTYQCVATSEGFPLKAKDTFIDVVGKPLVQRKLGASTISAVAGEAARISCTFVADPLPSTIDWIWRNDDGVEKELSASVNSKLVITEDGQGMTSTLTIPDVTVKDSGNYICTASNVFGSARQNIRLDITEPFRVPVSRPMPPVPKYVYKTGTIDSGVEDLQELQEMYGTLKPRPLPRVYTEWTSAEGLDEVHSTSLPPYPTDEWARRYEAANWNVSPITVQSVAVASVASEVYE</sequence>
<keyword evidence="5" id="KW-0393">Immunoglobulin domain</keyword>
<dbReference type="InterPro" id="IPR013151">
    <property type="entry name" value="Immunoglobulin_dom"/>
</dbReference>
<feature type="domain" description="Ig-like" evidence="6">
    <location>
        <begin position="604"/>
        <end position="687"/>
    </location>
</feature>
<organism evidence="7 8">
    <name type="scientific">Branchiostoma lanceolatum</name>
    <name type="common">Common lancelet</name>
    <name type="synonym">Amphioxus lanceolatum</name>
    <dbReference type="NCBI Taxonomy" id="7740"/>
    <lineage>
        <taxon>Eukaryota</taxon>
        <taxon>Metazoa</taxon>
        <taxon>Chordata</taxon>
        <taxon>Cephalochordata</taxon>
        <taxon>Leptocardii</taxon>
        <taxon>Amphioxiformes</taxon>
        <taxon>Branchiostomatidae</taxon>
        <taxon>Branchiostoma</taxon>
    </lineage>
</organism>
<dbReference type="Pfam" id="PF13927">
    <property type="entry name" value="Ig_3"/>
    <property type="match status" value="4"/>
</dbReference>
<dbReference type="InterPro" id="IPR036179">
    <property type="entry name" value="Ig-like_dom_sf"/>
</dbReference>
<dbReference type="Pfam" id="PF00047">
    <property type="entry name" value="ig"/>
    <property type="match status" value="1"/>
</dbReference>
<dbReference type="AlphaFoldDB" id="A0A8J9VXN8"/>
<dbReference type="GO" id="GO:0005911">
    <property type="term" value="C:cell-cell junction"/>
    <property type="evidence" value="ECO:0007669"/>
    <property type="project" value="TreeGrafter"/>
</dbReference>
<feature type="domain" description="Ig-like" evidence="6">
    <location>
        <begin position="321"/>
        <end position="423"/>
    </location>
</feature>
<accession>A0A8J9VXN8</accession>
<protein>
    <submittedName>
        <fullName evidence="7">HMCN2 protein</fullName>
    </submittedName>
</protein>
<dbReference type="GO" id="GO:0050839">
    <property type="term" value="F:cell adhesion molecule binding"/>
    <property type="evidence" value="ECO:0007669"/>
    <property type="project" value="TreeGrafter"/>
</dbReference>
<keyword evidence="2" id="KW-0472">Membrane</keyword>
<name>A0A8J9VXN8_BRALA</name>
<dbReference type="InterPro" id="IPR013098">
    <property type="entry name" value="Ig_I-set"/>
</dbReference>
<dbReference type="SMART" id="SM00408">
    <property type="entry name" value="IGc2"/>
    <property type="match status" value="6"/>
</dbReference>
<dbReference type="InterPro" id="IPR003598">
    <property type="entry name" value="Ig_sub2"/>
</dbReference>
<keyword evidence="4" id="KW-0325">Glycoprotein</keyword>
<dbReference type="InterPro" id="IPR007110">
    <property type="entry name" value="Ig-like_dom"/>
</dbReference>
<dbReference type="SUPFAM" id="SSF48726">
    <property type="entry name" value="Immunoglobulin"/>
    <property type="match status" value="8"/>
</dbReference>
<evidence type="ECO:0000313" key="8">
    <source>
        <dbReference type="Proteomes" id="UP000838412"/>
    </source>
</evidence>
<gene>
    <name evidence="7" type="primary">HMCN2</name>
    <name evidence="7" type="ORF">BLAG_LOCUS625</name>
</gene>